<protein>
    <submittedName>
        <fullName evidence="2">Uncharacterized protein</fullName>
    </submittedName>
</protein>
<proteinExistence type="predicted"/>
<sequence length="404" mass="43472">MAVAVPMAIPVEDAIFDISEYWEEFMDNSLSYDQIDTYYELLDSSNELSKRDVQTIAGLLELLNRSEIIWDVLDQVAGHPDRIQTLANLTSGLIDFIGASNISLADLTSAASSLSGSVNVTAIVGAVLDSGVVTNLLDGILLDDSFRPVLVNLINDVVLSFKTEIWFLLKGVFAKREYLEPMSQEEIIEVFRRASNEGSLETFASNVVGTILESQLVKNISLDLLAALNETSFLTYTVKRFLATPAYINMTTDLISDIYNTAHINIDLSSINISAIVGSALANPKLISNAVGSLLSGNLDLSFLGKYASAVSKIITGLEDKGLFQELNDFIFPSTSKSATATTSEKNKDQVVTGSTSATTTQSKSSSTATNGAPSVAGSRLSNPMIKMIFFLQSLAFGGVLLIL</sequence>
<dbReference type="OMA" id="ESYINMT"/>
<evidence type="ECO:0000313" key="2">
    <source>
        <dbReference type="EMBL" id="EAZ63808.2"/>
    </source>
</evidence>
<accession>A3GFS7</accession>
<evidence type="ECO:0000313" key="3">
    <source>
        <dbReference type="Proteomes" id="UP000002258"/>
    </source>
</evidence>
<reference evidence="2 3" key="1">
    <citation type="journal article" date="2007" name="Nat. Biotechnol.">
        <title>Genome sequence of the lignocellulose-bioconverting and xylose-fermenting yeast Pichia stipitis.</title>
        <authorList>
            <person name="Jeffries T.W."/>
            <person name="Grigoriev I.V."/>
            <person name="Grimwood J."/>
            <person name="Laplaza J.M."/>
            <person name="Aerts A."/>
            <person name="Salamov A."/>
            <person name="Schmutz J."/>
            <person name="Lindquist E."/>
            <person name="Dehal P."/>
            <person name="Shapiro H."/>
            <person name="Jin Y.S."/>
            <person name="Passoth V."/>
            <person name="Richardson P.M."/>
        </authorList>
    </citation>
    <scope>NUCLEOTIDE SEQUENCE [LARGE SCALE GENOMIC DNA]</scope>
    <source>
        <strain evidence="3">ATCC 58785 / CBS 6054 / NBRC 10063 / NRRL Y-11545</strain>
    </source>
</reference>
<name>A3GFS7_PICST</name>
<dbReference type="AlphaFoldDB" id="A3GFS7"/>
<feature type="region of interest" description="Disordered" evidence="1">
    <location>
        <begin position="342"/>
        <end position="376"/>
    </location>
</feature>
<dbReference type="eggNOG" id="ENOG502T3NC">
    <property type="taxonomic scope" value="Eukaryota"/>
</dbReference>
<gene>
    <name evidence="2" type="ORF">PICST_28349</name>
</gene>
<dbReference type="KEGG" id="pic:PICST_28349"/>
<evidence type="ECO:0000256" key="1">
    <source>
        <dbReference type="SAM" id="MobiDB-lite"/>
    </source>
</evidence>
<dbReference type="Proteomes" id="UP000002258">
    <property type="component" value="Chromosome 1"/>
</dbReference>
<keyword evidence="3" id="KW-1185">Reference proteome</keyword>
<dbReference type="InParanoid" id="A3GFS7"/>
<dbReference type="GeneID" id="4851126"/>
<dbReference type="EMBL" id="AAVQ01000001">
    <property type="protein sequence ID" value="EAZ63808.2"/>
    <property type="molecule type" value="Genomic_DNA"/>
</dbReference>
<dbReference type="OrthoDB" id="4022151at2759"/>
<organism evidence="2 3">
    <name type="scientific">Scheffersomyces stipitis (strain ATCC 58785 / CBS 6054 / NBRC 10063 / NRRL Y-11545)</name>
    <name type="common">Yeast</name>
    <name type="synonym">Pichia stipitis</name>
    <dbReference type="NCBI Taxonomy" id="322104"/>
    <lineage>
        <taxon>Eukaryota</taxon>
        <taxon>Fungi</taxon>
        <taxon>Dikarya</taxon>
        <taxon>Ascomycota</taxon>
        <taxon>Saccharomycotina</taxon>
        <taxon>Pichiomycetes</taxon>
        <taxon>Debaryomycetaceae</taxon>
        <taxon>Scheffersomyces</taxon>
    </lineage>
</organism>
<dbReference type="RefSeq" id="XP_001387831.2">
    <property type="nucleotide sequence ID" value="XM_001387794.1"/>
</dbReference>
<feature type="compositionally biased region" description="Low complexity" evidence="1">
    <location>
        <begin position="355"/>
        <end position="370"/>
    </location>
</feature>
<comment type="caution">
    <text evidence="2">The sequence shown here is derived from an EMBL/GenBank/DDBJ whole genome shotgun (WGS) entry which is preliminary data.</text>
</comment>
<dbReference type="HOGENOM" id="CLU_032732_0_0_1"/>